<keyword evidence="2" id="KW-0812">Transmembrane</keyword>
<dbReference type="Proteomes" id="UP000024635">
    <property type="component" value="Unassembled WGS sequence"/>
</dbReference>
<accession>A0A016ULJ8</accession>
<evidence type="ECO:0000313" key="4">
    <source>
        <dbReference type="Proteomes" id="UP000024635"/>
    </source>
</evidence>
<sequence>MIMEYVECTSTSAIGGISGRCALILNEDSGGGSSDGADINLCCARHKDCYKQRTGFRPCDVQLCLCLEEVDLYIFTGADDCSFQLINRMQVTMILVNLSCKDPPRILYWILVPAISNAAGKAVLWELQALIDKKDGCGYKIYKSCTDGRRFGAKYYESMDDTKFEKIYPKEFKTSALDQVYRRCRQTAFATKACLANYLACLTNRNPKECAKEMKECSTGCVAINATSHCEFALNSFFEGIDAEKIPEEPDLPRPEEPKPDRPLPGPEQPKPERPKEPDSITRAVGVGGTPRPHSGLIVDKESPKSSEKSSSNGFLNDTFALGAIVILAGVVLIQGCFLIMMRRQNRVHPTSAKGHSSSVTDATV</sequence>
<evidence type="ECO:0000256" key="1">
    <source>
        <dbReference type="SAM" id="MobiDB-lite"/>
    </source>
</evidence>
<gene>
    <name evidence="3" type="primary">Acey_s0034.g2896</name>
    <name evidence="3" type="ORF">Y032_0034g2896</name>
</gene>
<proteinExistence type="predicted"/>
<dbReference type="OrthoDB" id="5907109at2759"/>
<keyword evidence="2" id="KW-0472">Membrane</keyword>
<organism evidence="3 4">
    <name type="scientific">Ancylostoma ceylanicum</name>
    <dbReference type="NCBI Taxonomy" id="53326"/>
    <lineage>
        <taxon>Eukaryota</taxon>
        <taxon>Metazoa</taxon>
        <taxon>Ecdysozoa</taxon>
        <taxon>Nematoda</taxon>
        <taxon>Chromadorea</taxon>
        <taxon>Rhabditida</taxon>
        <taxon>Rhabditina</taxon>
        <taxon>Rhabditomorpha</taxon>
        <taxon>Strongyloidea</taxon>
        <taxon>Ancylostomatidae</taxon>
        <taxon>Ancylostomatinae</taxon>
        <taxon>Ancylostoma</taxon>
    </lineage>
</organism>
<feature type="compositionally biased region" description="Basic and acidic residues" evidence="1">
    <location>
        <begin position="270"/>
        <end position="280"/>
    </location>
</feature>
<keyword evidence="4" id="KW-1185">Reference proteome</keyword>
<dbReference type="AlphaFoldDB" id="A0A016ULJ8"/>
<evidence type="ECO:0000256" key="2">
    <source>
        <dbReference type="SAM" id="Phobius"/>
    </source>
</evidence>
<feature type="compositionally biased region" description="Basic and acidic residues" evidence="1">
    <location>
        <begin position="247"/>
        <end position="262"/>
    </location>
</feature>
<evidence type="ECO:0000313" key="3">
    <source>
        <dbReference type="EMBL" id="EYC16274.1"/>
    </source>
</evidence>
<name>A0A016ULJ8_9BILA</name>
<keyword evidence="2" id="KW-1133">Transmembrane helix</keyword>
<feature type="compositionally biased region" description="Basic and acidic residues" evidence="1">
    <location>
        <begin position="299"/>
        <end position="308"/>
    </location>
</feature>
<reference evidence="4" key="1">
    <citation type="journal article" date="2015" name="Nat. Genet.">
        <title>The genome and transcriptome of the zoonotic hookworm Ancylostoma ceylanicum identify infection-specific gene families.</title>
        <authorList>
            <person name="Schwarz E.M."/>
            <person name="Hu Y."/>
            <person name="Antoshechkin I."/>
            <person name="Miller M.M."/>
            <person name="Sternberg P.W."/>
            <person name="Aroian R.V."/>
        </authorList>
    </citation>
    <scope>NUCLEOTIDE SEQUENCE</scope>
    <source>
        <strain evidence="4">HY135</strain>
    </source>
</reference>
<dbReference type="EMBL" id="JARK01001370">
    <property type="protein sequence ID" value="EYC16274.1"/>
    <property type="molecule type" value="Genomic_DNA"/>
</dbReference>
<feature type="transmembrane region" description="Helical" evidence="2">
    <location>
        <begin position="320"/>
        <end position="341"/>
    </location>
</feature>
<protein>
    <submittedName>
        <fullName evidence="3">Uncharacterized protein</fullName>
    </submittedName>
</protein>
<comment type="caution">
    <text evidence="3">The sequence shown here is derived from an EMBL/GenBank/DDBJ whole genome shotgun (WGS) entry which is preliminary data.</text>
</comment>
<feature type="region of interest" description="Disordered" evidence="1">
    <location>
        <begin position="247"/>
        <end position="312"/>
    </location>
</feature>